<protein>
    <submittedName>
        <fullName evidence="2">Uncharacterized protein</fullName>
    </submittedName>
</protein>
<sequence>MMDKKIVPFNKNNSSQQKNENGFLKGVKEGSTFGSYIDKDMDPDLVKKTKEKGIKDLINHAIGKKKLTEEEQKEIKRLQKYNKNL</sequence>
<feature type="region of interest" description="Disordered" evidence="1">
    <location>
        <begin position="1"/>
        <end position="25"/>
    </location>
</feature>
<proteinExistence type="predicted"/>
<evidence type="ECO:0000256" key="1">
    <source>
        <dbReference type="SAM" id="MobiDB-lite"/>
    </source>
</evidence>
<evidence type="ECO:0000313" key="2">
    <source>
        <dbReference type="EMBL" id="MDN4072916.1"/>
    </source>
</evidence>
<comment type="caution">
    <text evidence="2">The sequence shown here is derived from an EMBL/GenBank/DDBJ whole genome shotgun (WGS) entry which is preliminary data.</text>
</comment>
<evidence type="ECO:0000313" key="3">
    <source>
        <dbReference type="Proteomes" id="UP001168694"/>
    </source>
</evidence>
<name>A0ABT8E4U9_9BACL</name>
<dbReference type="EMBL" id="JAUHLN010000001">
    <property type="protein sequence ID" value="MDN4072916.1"/>
    <property type="molecule type" value="Genomic_DNA"/>
</dbReference>
<dbReference type="Proteomes" id="UP001168694">
    <property type="component" value="Unassembled WGS sequence"/>
</dbReference>
<gene>
    <name evidence="2" type="ORF">QYF49_07735</name>
</gene>
<reference evidence="2" key="1">
    <citation type="submission" date="2023-06" db="EMBL/GenBank/DDBJ databases">
        <title>Draft Genome Sequences of Representative Paenibacillus Polymyxa, Bacillus cereus, Fictibacillus sp., and Brevibacillus agri Strains Isolated from Amazonian Dark Earth.</title>
        <authorList>
            <person name="Pellegrinetti T.A."/>
            <person name="Cunha I.C.M."/>
            <person name="Chaves M.G."/>
            <person name="Freitas A.S."/>
            <person name="Silva A.V.R."/>
            <person name="Tsai S.M."/>
            <person name="Mendes L.W."/>
        </authorList>
    </citation>
    <scope>NUCLEOTIDE SEQUENCE</scope>
    <source>
        <strain evidence="2">CENA-BCM004</strain>
    </source>
</reference>
<organism evidence="2 3">
    <name type="scientific">Fictibacillus terranigra</name>
    <dbReference type="NCBI Taxonomy" id="3058424"/>
    <lineage>
        <taxon>Bacteria</taxon>
        <taxon>Bacillati</taxon>
        <taxon>Bacillota</taxon>
        <taxon>Bacilli</taxon>
        <taxon>Bacillales</taxon>
        <taxon>Fictibacillaceae</taxon>
        <taxon>Fictibacillus</taxon>
    </lineage>
</organism>
<accession>A0ABT8E4U9</accession>
<dbReference type="RefSeq" id="WP_290398993.1">
    <property type="nucleotide sequence ID" value="NZ_JAUHLN010000001.1"/>
</dbReference>
<feature type="compositionally biased region" description="Low complexity" evidence="1">
    <location>
        <begin position="10"/>
        <end position="19"/>
    </location>
</feature>
<keyword evidence="3" id="KW-1185">Reference proteome</keyword>